<feature type="domain" description="CAAX prenyl protease 1 N-terminal" evidence="16">
    <location>
        <begin position="34"/>
        <end position="201"/>
    </location>
</feature>
<dbReference type="GO" id="GO:0071586">
    <property type="term" value="P:CAAX-box protein processing"/>
    <property type="evidence" value="ECO:0007669"/>
    <property type="project" value="InterPro"/>
</dbReference>
<feature type="domain" description="Peptidase M48" evidence="15">
    <location>
        <begin position="204"/>
        <end position="409"/>
    </location>
</feature>
<evidence type="ECO:0000256" key="5">
    <source>
        <dbReference type="ARBA" id="ARBA00022801"/>
    </source>
</evidence>
<feature type="transmembrane region" description="Helical" evidence="14">
    <location>
        <begin position="6"/>
        <end position="31"/>
    </location>
</feature>
<keyword evidence="6" id="KW-0256">Endoplasmic reticulum</keyword>
<evidence type="ECO:0000256" key="6">
    <source>
        <dbReference type="ARBA" id="ARBA00022824"/>
    </source>
</evidence>
<keyword evidence="8 14" id="KW-1133">Transmembrane helix</keyword>
<dbReference type="Pfam" id="PF16491">
    <property type="entry name" value="Peptidase_M48_N"/>
    <property type="match status" value="1"/>
</dbReference>
<sequence length="411" mass="46491">MNVWLVAVVLILLGSFILETTVAVLNIRALVPTLPDHFKSIYEQSEYSRSQAYTRSTTRLGIVENCWSTSLTLLFLLFGGFNVIDIWARALDLGEIATGLIFGGVLVLLVSAAALPFSVYATFVIEERYGFNRTTVRTYMLDLIKTALLSIVIGAPLFGGIIWFFSATGQYGWVYCWIGVCCFSLLVQYLAPVLIMPLFNKFTPLEQGELRNKIEKYLEQEDFYIQGIFTMDGSKRSSKLNAFFTGFGRFRKIVFYDTLIEKLDDEEIVAVLAHEMGHFKLDHIQKMMAATIVQTGIMFYLLSLFLTVPEVAYAFKMEHPSVYSSLIFFGFLYSPVNIGVSVAFNIFSRKHEYEADHYGATSTKSPDFLISGLKKLSKANLSNLTPHPLNVFIHYSHPPVLQRITKLEGHR</sequence>
<dbReference type="GO" id="GO:0004222">
    <property type="term" value="F:metalloendopeptidase activity"/>
    <property type="evidence" value="ECO:0007669"/>
    <property type="project" value="InterPro"/>
</dbReference>
<keyword evidence="10 14" id="KW-0472">Membrane</keyword>
<feature type="transmembrane region" description="Helical" evidence="14">
    <location>
        <begin position="146"/>
        <end position="166"/>
    </location>
</feature>
<dbReference type="GO" id="GO:0046872">
    <property type="term" value="F:metal ion binding"/>
    <property type="evidence" value="ECO:0007669"/>
    <property type="project" value="UniProtKB-KW"/>
</dbReference>
<feature type="active site" description="Proton donor" evidence="11">
    <location>
        <position position="356"/>
    </location>
</feature>
<dbReference type="RefSeq" id="WP_092225780.1">
    <property type="nucleotide sequence ID" value="NZ_FNJI01000041.1"/>
</dbReference>
<evidence type="ECO:0000256" key="4">
    <source>
        <dbReference type="ARBA" id="ARBA00022723"/>
    </source>
</evidence>
<keyword evidence="18" id="KW-1185">Reference proteome</keyword>
<name>A0A1H0V4R5_9BACT</name>
<dbReference type="FunFam" id="3.30.2010.10:FF:000002">
    <property type="entry name" value="CAAX prenyl protease"/>
    <property type="match status" value="1"/>
</dbReference>
<evidence type="ECO:0000256" key="8">
    <source>
        <dbReference type="ARBA" id="ARBA00022989"/>
    </source>
</evidence>
<feature type="active site" evidence="11">
    <location>
        <position position="275"/>
    </location>
</feature>
<keyword evidence="5 13" id="KW-0378">Hydrolase</keyword>
<feature type="binding site" evidence="12">
    <location>
        <position position="352"/>
    </location>
    <ligand>
        <name>Zn(2+)</name>
        <dbReference type="ChEBI" id="CHEBI:29105"/>
        <note>catalytic</note>
    </ligand>
</feature>
<comment type="subcellular location">
    <subcellularLocation>
        <location evidence="1">Endoplasmic reticulum membrane</location>
        <topology evidence="1">Multi-pass membrane protein</topology>
    </subcellularLocation>
</comment>
<evidence type="ECO:0000256" key="3">
    <source>
        <dbReference type="ARBA" id="ARBA00022692"/>
    </source>
</evidence>
<keyword evidence="2 13" id="KW-0645">Protease</keyword>
<feature type="transmembrane region" description="Helical" evidence="14">
    <location>
        <begin position="100"/>
        <end position="125"/>
    </location>
</feature>
<keyword evidence="7 12" id="KW-0862">Zinc</keyword>
<dbReference type="OrthoDB" id="9781930at2"/>
<feature type="binding site" evidence="12">
    <location>
        <position position="274"/>
    </location>
    <ligand>
        <name>Zn(2+)</name>
        <dbReference type="ChEBI" id="CHEBI:29105"/>
        <note>catalytic</note>
    </ligand>
</feature>
<evidence type="ECO:0000259" key="15">
    <source>
        <dbReference type="Pfam" id="PF01435"/>
    </source>
</evidence>
<dbReference type="PANTHER" id="PTHR10120">
    <property type="entry name" value="CAAX PRENYL PROTEASE 1"/>
    <property type="match status" value="1"/>
</dbReference>
<evidence type="ECO:0000256" key="11">
    <source>
        <dbReference type="PIRSR" id="PIRSR627057-1"/>
    </source>
</evidence>
<feature type="transmembrane region" description="Helical" evidence="14">
    <location>
        <begin position="172"/>
        <end position="191"/>
    </location>
</feature>
<evidence type="ECO:0000256" key="2">
    <source>
        <dbReference type="ARBA" id="ARBA00022670"/>
    </source>
</evidence>
<comment type="similarity">
    <text evidence="13">Belongs to the peptidase M48 family.</text>
</comment>
<proteinExistence type="inferred from homology"/>
<evidence type="ECO:0000313" key="17">
    <source>
        <dbReference type="EMBL" id="SDP73364.1"/>
    </source>
</evidence>
<evidence type="ECO:0000256" key="7">
    <source>
        <dbReference type="ARBA" id="ARBA00022833"/>
    </source>
</evidence>
<evidence type="ECO:0000256" key="14">
    <source>
        <dbReference type="SAM" id="Phobius"/>
    </source>
</evidence>
<evidence type="ECO:0000256" key="12">
    <source>
        <dbReference type="PIRSR" id="PIRSR627057-2"/>
    </source>
</evidence>
<gene>
    <name evidence="17" type="ORF">SAMN05660330_03868</name>
</gene>
<protein>
    <submittedName>
        <fullName evidence="17">STE24 endopeptidase</fullName>
    </submittedName>
</protein>
<dbReference type="Pfam" id="PF01435">
    <property type="entry name" value="Peptidase_M48"/>
    <property type="match status" value="1"/>
</dbReference>
<keyword evidence="4 12" id="KW-0479">Metal-binding</keyword>
<evidence type="ECO:0000313" key="18">
    <source>
        <dbReference type="Proteomes" id="UP000199073"/>
    </source>
</evidence>
<reference evidence="17 18" key="1">
    <citation type="submission" date="2016-10" db="EMBL/GenBank/DDBJ databases">
        <authorList>
            <person name="de Groot N.N."/>
        </authorList>
    </citation>
    <scope>NUCLEOTIDE SEQUENCE [LARGE SCALE GENOMIC DNA]</scope>
    <source>
        <strain evidence="17 18">DSM 12130</strain>
    </source>
</reference>
<keyword evidence="3 14" id="KW-0812">Transmembrane</keyword>
<feature type="binding site" evidence="12">
    <location>
        <position position="278"/>
    </location>
    <ligand>
        <name>Zn(2+)</name>
        <dbReference type="ChEBI" id="CHEBI:29105"/>
        <note>catalytic</note>
    </ligand>
</feature>
<dbReference type="EMBL" id="FNJI01000041">
    <property type="protein sequence ID" value="SDP73364.1"/>
    <property type="molecule type" value="Genomic_DNA"/>
</dbReference>
<evidence type="ECO:0000256" key="1">
    <source>
        <dbReference type="ARBA" id="ARBA00004477"/>
    </source>
</evidence>
<accession>A0A1H0V4R5</accession>
<evidence type="ECO:0000256" key="13">
    <source>
        <dbReference type="RuleBase" id="RU003983"/>
    </source>
</evidence>
<evidence type="ECO:0000259" key="16">
    <source>
        <dbReference type="Pfam" id="PF16491"/>
    </source>
</evidence>
<dbReference type="InterPro" id="IPR032456">
    <property type="entry name" value="Peptidase_M48_N"/>
</dbReference>
<comment type="cofactor">
    <cofactor evidence="12 13">
        <name>Zn(2+)</name>
        <dbReference type="ChEBI" id="CHEBI:29105"/>
    </cofactor>
    <text evidence="12 13">Binds 1 zinc ion per subunit.</text>
</comment>
<dbReference type="CDD" id="cd07343">
    <property type="entry name" value="M48A_Zmpste24p_like"/>
    <property type="match status" value="1"/>
</dbReference>
<dbReference type="AlphaFoldDB" id="A0A1H0V4R5"/>
<organism evidence="17 18">
    <name type="scientific">Desulforhopalus singaporensis</name>
    <dbReference type="NCBI Taxonomy" id="91360"/>
    <lineage>
        <taxon>Bacteria</taxon>
        <taxon>Pseudomonadati</taxon>
        <taxon>Thermodesulfobacteriota</taxon>
        <taxon>Desulfobulbia</taxon>
        <taxon>Desulfobulbales</taxon>
        <taxon>Desulfocapsaceae</taxon>
        <taxon>Desulforhopalus</taxon>
    </lineage>
</organism>
<evidence type="ECO:0000256" key="10">
    <source>
        <dbReference type="ARBA" id="ARBA00023136"/>
    </source>
</evidence>
<dbReference type="InterPro" id="IPR027057">
    <property type="entry name" value="CAXX_Prtase_1"/>
</dbReference>
<dbReference type="Gene3D" id="3.30.2010.10">
    <property type="entry name" value="Metalloproteases ('zincins'), catalytic domain"/>
    <property type="match status" value="1"/>
</dbReference>
<dbReference type="InterPro" id="IPR001915">
    <property type="entry name" value="Peptidase_M48"/>
</dbReference>
<dbReference type="STRING" id="91360.SAMN05660330_03868"/>
<feature type="transmembrane region" description="Helical" evidence="14">
    <location>
        <begin position="326"/>
        <end position="347"/>
    </location>
</feature>
<dbReference type="Proteomes" id="UP000199073">
    <property type="component" value="Unassembled WGS sequence"/>
</dbReference>
<evidence type="ECO:0000256" key="9">
    <source>
        <dbReference type="ARBA" id="ARBA00023049"/>
    </source>
</evidence>
<feature type="transmembrane region" description="Helical" evidence="14">
    <location>
        <begin position="287"/>
        <end position="306"/>
    </location>
</feature>
<keyword evidence="9 13" id="KW-0482">Metalloprotease</keyword>
<feature type="transmembrane region" description="Helical" evidence="14">
    <location>
        <begin position="65"/>
        <end position="88"/>
    </location>
</feature>